<organism evidence="1 2">
    <name type="scientific">Rhodocollybia butyracea</name>
    <dbReference type="NCBI Taxonomy" id="206335"/>
    <lineage>
        <taxon>Eukaryota</taxon>
        <taxon>Fungi</taxon>
        <taxon>Dikarya</taxon>
        <taxon>Basidiomycota</taxon>
        <taxon>Agaricomycotina</taxon>
        <taxon>Agaricomycetes</taxon>
        <taxon>Agaricomycetidae</taxon>
        <taxon>Agaricales</taxon>
        <taxon>Marasmiineae</taxon>
        <taxon>Omphalotaceae</taxon>
        <taxon>Rhodocollybia</taxon>
    </lineage>
</organism>
<dbReference type="Proteomes" id="UP000772434">
    <property type="component" value="Unassembled WGS sequence"/>
</dbReference>
<sequence>MHNGIPSSPGIPGNTEDENKYKDMVAFLETIDFFPIAKRALECLRLNHTLKFCPDPDKPWVMDPENERLNSTSAIVSLAFEAAMSTCFYLKTMACERERYIQSGEIVVRICCKVEKHQLDGIINDVCKLLHAFNANGQSESGFKEIDDQANRLTKKLRSLFKAELKSFPFDVLALKNFNHLDHQLDPVRTPQWGNDWRRNSPHGTVQIWMDHPNVLHRYIF</sequence>
<name>A0A9P5PNV8_9AGAR</name>
<keyword evidence="2" id="KW-1185">Reference proteome</keyword>
<feature type="non-terminal residue" evidence="1">
    <location>
        <position position="1"/>
    </location>
</feature>
<dbReference type="AlphaFoldDB" id="A0A9P5PNV8"/>
<reference evidence="1" key="1">
    <citation type="submission" date="2020-11" db="EMBL/GenBank/DDBJ databases">
        <authorList>
            <consortium name="DOE Joint Genome Institute"/>
            <person name="Ahrendt S."/>
            <person name="Riley R."/>
            <person name="Andreopoulos W."/>
            <person name="Labutti K."/>
            <person name="Pangilinan J."/>
            <person name="Ruiz-Duenas F.J."/>
            <person name="Barrasa J.M."/>
            <person name="Sanchez-Garcia M."/>
            <person name="Camarero S."/>
            <person name="Miyauchi S."/>
            <person name="Serrano A."/>
            <person name="Linde D."/>
            <person name="Babiker R."/>
            <person name="Drula E."/>
            <person name="Ayuso-Fernandez I."/>
            <person name="Pacheco R."/>
            <person name="Padilla G."/>
            <person name="Ferreira P."/>
            <person name="Barriuso J."/>
            <person name="Kellner H."/>
            <person name="Castanera R."/>
            <person name="Alfaro M."/>
            <person name="Ramirez L."/>
            <person name="Pisabarro A.G."/>
            <person name="Kuo A."/>
            <person name="Tritt A."/>
            <person name="Lipzen A."/>
            <person name="He G."/>
            <person name="Yan M."/>
            <person name="Ng V."/>
            <person name="Cullen D."/>
            <person name="Martin F."/>
            <person name="Rosso M.-N."/>
            <person name="Henrissat B."/>
            <person name="Hibbett D."/>
            <person name="Martinez A.T."/>
            <person name="Grigoriev I.V."/>
        </authorList>
    </citation>
    <scope>NUCLEOTIDE SEQUENCE</scope>
    <source>
        <strain evidence="1">AH 40177</strain>
    </source>
</reference>
<protein>
    <submittedName>
        <fullName evidence="1">Uncharacterized protein</fullName>
    </submittedName>
</protein>
<evidence type="ECO:0000313" key="1">
    <source>
        <dbReference type="EMBL" id="KAF9067313.1"/>
    </source>
</evidence>
<dbReference type="EMBL" id="JADNRY010000075">
    <property type="protein sequence ID" value="KAF9067313.1"/>
    <property type="molecule type" value="Genomic_DNA"/>
</dbReference>
<accession>A0A9P5PNV8</accession>
<evidence type="ECO:0000313" key="2">
    <source>
        <dbReference type="Proteomes" id="UP000772434"/>
    </source>
</evidence>
<proteinExistence type="predicted"/>
<comment type="caution">
    <text evidence="1">The sequence shown here is derived from an EMBL/GenBank/DDBJ whole genome shotgun (WGS) entry which is preliminary data.</text>
</comment>
<gene>
    <name evidence="1" type="ORF">BDP27DRAFT_1449143</name>
</gene>